<keyword evidence="1" id="KW-0732">Signal</keyword>
<accession>A0A7U2EXH5</accession>
<evidence type="ECO:0000313" key="3">
    <source>
        <dbReference type="Proteomes" id="UP000663193"/>
    </source>
</evidence>
<evidence type="ECO:0000256" key="1">
    <source>
        <dbReference type="SAM" id="SignalP"/>
    </source>
</evidence>
<dbReference type="EMBL" id="CP069027">
    <property type="protein sequence ID" value="QRC94931.1"/>
    <property type="molecule type" value="Genomic_DNA"/>
</dbReference>
<dbReference type="AlphaFoldDB" id="A0A7U2EXH5"/>
<feature type="chain" id="PRO_5034656686" description="Extracellular membrane protein CFEM domain-containing protein" evidence="1">
    <location>
        <begin position="16"/>
        <end position="223"/>
    </location>
</feature>
<evidence type="ECO:0008006" key="4">
    <source>
        <dbReference type="Google" id="ProtNLM"/>
    </source>
</evidence>
<dbReference type="OrthoDB" id="5347452at2759"/>
<dbReference type="RefSeq" id="XP_001793276.1">
    <property type="nucleotide sequence ID" value="XM_001793224.1"/>
</dbReference>
<keyword evidence="3" id="KW-1185">Reference proteome</keyword>
<gene>
    <name evidence="2" type="ORF">JI435_026770</name>
</gene>
<organism evidence="2 3">
    <name type="scientific">Phaeosphaeria nodorum (strain SN15 / ATCC MYA-4574 / FGSC 10173)</name>
    <name type="common">Glume blotch fungus</name>
    <name type="synonym">Parastagonospora nodorum</name>
    <dbReference type="NCBI Taxonomy" id="321614"/>
    <lineage>
        <taxon>Eukaryota</taxon>
        <taxon>Fungi</taxon>
        <taxon>Dikarya</taxon>
        <taxon>Ascomycota</taxon>
        <taxon>Pezizomycotina</taxon>
        <taxon>Dothideomycetes</taxon>
        <taxon>Pleosporomycetidae</taxon>
        <taxon>Pleosporales</taxon>
        <taxon>Pleosporineae</taxon>
        <taxon>Phaeosphaeriaceae</taxon>
        <taxon>Parastagonospora</taxon>
    </lineage>
</organism>
<evidence type="ECO:0000313" key="2">
    <source>
        <dbReference type="EMBL" id="QRC94931.1"/>
    </source>
</evidence>
<dbReference type="VEuPathDB" id="FungiDB:JI435_026770"/>
<dbReference type="KEGG" id="pno:SNOG_02677"/>
<name>A0A7U2EXH5_PHANO</name>
<reference evidence="3" key="1">
    <citation type="journal article" date="2021" name="BMC Genomics">
        <title>Chromosome-level genome assembly and manually-curated proteome of model necrotroph Parastagonospora nodorum Sn15 reveals a genome-wide trove of candidate effector homologs, and redundancy of virulence-related functions within an accessory chromosome.</title>
        <authorList>
            <person name="Bertazzoni S."/>
            <person name="Jones D.A.B."/>
            <person name="Phan H.T."/>
            <person name="Tan K.-C."/>
            <person name="Hane J.K."/>
        </authorList>
    </citation>
    <scope>NUCLEOTIDE SEQUENCE [LARGE SCALE GENOMIC DNA]</scope>
    <source>
        <strain evidence="3">SN15 / ATCC MYA-4574 / FGSC 10173)</strain>
    </source>
</reference>
<proteinExistence type="predicted"/>
<dbReference type="Proteomes" id="UP000663193">
    <property type="component" value="Chromosome 5"/>
</dbReference>
<feature type="signal peptide" evidence="1">
    <location>
        <begin position="1"/>
        <end position="15"/>
    </location>
</feature>
<sequence length="223" mass="22172">MKFATLLAFSASVYGIAFDGPLPTPVTDLVYAALNGFTPKPTPALPELFRRQKPSSNPAVCGFLNGDGGFPLSCTAASTCLSSSSANWFGCCASSSCAPITRCVNSASLASCLDDKSCFDDPGAMACSASDAPFCVNMFAGSLSHWVCGATETSVPVMAAASTSRDASRIVQGAKSTVGGLRATTTLAGEAPASASAVSTGGGAVRTAGAMVGVAVGAVVMLL</sequence>
<protein>
    <recommendedName>
        <fullName evidence="4">Extracellular membrane protein CFEM domain-containing protein</fullName>
    </recommendedName>
</protein>